<organism evidence="3 4">
    <name type="scientific">Vasconcelosia minhoensis LEGE 07310</name>
    <dbReference type="NCBI Taxonomy" id="915328"/>
    <lineage>
        <taxon>Bacteria</taxon>
        <taxon>Bacillati</taxon>
        <taxon>Cyanobacteriota</taxon>
        <taxon>Cyanophyceae</taxon>
        <taxon>Nodosilineales</taxon>
        <taxon>Cymatolegaceae</taxon>
        <taxon>Vasconcelosia</taxon>
        <taxon>Vasconcelosia minhoensis</taxon>
    </lineage>
</organism>
<dbReference type="Gene3D" id="3.50.50.60">
    <property type="entry name" value="FAD/NAD(P)-binding domain"/>
    <property type="match status" value="1"/>
</dbReference>
<accession>A0A8J7A9S6</accession>
<dbReference type="SUPFAM" id="SSF51905">
    <property type="entry name" value="FAD/NAD(P)-binding domain"/>
    <property type="match status" value="1"/>
</dbReference>
<keyword evidence="4" id="KW-1185">Reference proteome</keyword>
<sequence>MQTYDWIVVGNGLAGAALSYELAKVGQRVLLLDDANPDSGTRYSYGGIPDWAGTDALTRSLYRAGMERQRNLSSELGAETQFRELDLLLTILPDQDPQALAAQYAHCDRPPQLISPQEAQALEPQLDPGAIAAALTVRQGHVHPTATVAAYNQAFRRLGGQHFIIPVTGLVRLGAKVTGVTTSSQAYPAGNVVLAAGAYTRKLLQAVKLPLPLCFTHAEIIETPPLELSLRTLIMPAYSARAELEEKARQPQQADLWSEPGRAIAPPILDTGVIQFLDRSIRIGQISRLHTSLEPIADAATSEALLREAISAQMPTIKDVPGTWRHCLVSFTSDSLPLVGPVADVDGLHVFTGFTSPFAMLPPIAEQFARWTEGTDWPLLANLSPQRPLV</sequence>
<reference evidence="3" key="1">
    <citation type="submission" date="2020-10" db="EMBL/GenBank/DDBJ databases">
        <authorList>
            <person name="Castelo-Branco R."/>
            <person name="Eusebio N."/>
            <person name="Adriana R."/>
            <person name="Vieira A."/>
            <person name="Brugerolle De Fraissinette N."/>
            <person name="Rezende De Castro R."/>
            <person name="Schneider M.P."/>
            <person name="Vasconcelos V."/>
            <person name="Leao P.N."/>
        </authorList>
    </citation>
    <scope>NUCLEOTIDE SEQUENCE</scope>
    <source>
        <strain evidence="3">LEGE 07310</strain>
    </source>
</reference>
<dbReference type="Pfam" id="PF01266">
    <property type="entry name" value="DAO"/>
    <property type="match status" value="1"/>
</dbReference>
<dbReference type="PANTHER" id="PTHR13847">
    <property type="entry name" value="SARCOSINE DEHYDROGENASE-RELATED"/>
    <property type="match status" value="1"/>
</dbReference>
<name>A0A8J7A9S6_9CYAN</name>
<evidence type="ECO:0000313" key="3">
    <source>
        <dbReference type="EMBL" id="MBE9078850.1"/>
    </source>
</evidence>
<keyword evidence="1" id="KW-0560">Oxidoreductase</keyword>
<feature type="domain" description="FAD dependent oxidoreductase" evidence="2">
    <location>
        <begin position="5"/>
        <end position="371"/>
    </location>
</feature>
<dbReference type="EMBL" id="JADEXG010000041">
    <property type="protein sequence ID" value="MBE9078850.1"/>
    <property type="molecule type" value="Genomic_DNA"/>
</dbReference>
<protein>
    <submittedName>
        <fullName evidence="3">FAD-binding oxidoreductase</fullName>
    </submittedName>
</protein>
<dbReference type="GO" id="GO:0005737">
    <property type="term" value="C:cytoplasm"/>
    <property type="evidence" value="ECO:0007669"/>
    <property type="project" value="TreeGrafter"/>
</dbReference>
<proteinExistence type="predicted"/>
<comment type="caution">
    <text evidence="3">The sequence shown here is derived from an EMBL/GenBank/DDBJ whole genome shotgun (WGS) entry which is preliminary data.</text>
</comment>
<dbReference type="Gene3D" id="3.30.9.10">
    <property type="entry name" value="D-Amino Acid Oxidase, subunit A, domain 2"/>
    <property type="match status" value="1"/>
</dbReference>
<dbReference type="GO" id="GO:0016491">
    <property type="term" value="F:oxidoreductase activity"/>
    <property type="evidence" value="ECO:0007669"/>
    <property type="project" value="UniProtKB-KW"/>
</dbReference>
<dbReference type="InterPro" id="IPR006076">
    <property type="entry name" value="FAD-dep_OxRdtase"/>
</dbReference>
<dbReference type="PANTHER" id="PTHR13847:SF287">
    <property type="entry name" value="FAD-DEPENDENT OXIDOREDUCTASE DOMAIN-CONTAINING PROTEIN 1"/>
    <property type="match status" value="1"/>
</dbReference>
<evidence type="ECO:0000259" key="2">
    <source>
        <dbReference type="Pfam" id="PF01266"/>
    </source>
</evidence>
<gene>
    <name evidence="3" type="ORF">IQ241_16380</name>
</gene>
<evidence type="ECO:0000313" key="4">
    <source>
        <dbReference type="Proteomes" id="UP000636505"/>
    </source>
</evidence>
<dbReference type="Proteomes" id="UP000636505">
    <property type="component" value="Unassembled WGS sequence"/>
</dbReference>
<dbReference type="InterPro" id="IPR036188">
    <property type="entry name" value="FAD/NAD-bd_sf"/>
</dbReference>
<dbReference type="AlphaFoldDB" id="A0A8J7A9S6"/>
<evidence type="ECO:0000256" key="1">
    <source>
        <dbReference type="ARBA" id="ARBA00023002"/>
    </source>
</evidence>
<dbReference type="RefSeq" id="WP_193909107.1">
    <property type="nucleotide sequence ID" value="NZ_JADEXG010000041.1"/>
</dbReference>